<protein>
    <submittedName>
        <fullName evidence="1">Transport and Golgi organisation 2</fullName>
    </submittedName>
</protein>
<organism evidence="1 2">
    <name type="scientific">Chryseobacterium takakiae</name>
    <dbReference type="NCBI Taxonomy" id="1302685"/>
    <lineage>
        <taxon>Bacteria</taxon>
        <taxon>Pseudomonadati</taxon>
        <taxon>Bacteroidota</taxon>
        <taxon>Flavobacteriia</taxon>
        <taxon>Flavobacteriales</taxon>
        <taxon>Weeksellaceae</taxon>
        <taxon>Chryseobacterium group</taxon>
        <taxon>Chryseobacterium</taxon>
    </lineage>
</organism>
<dbReference type="STRING" id="1302685.SAMN05444408_107108"/>
<gene>
    <name evidence="1" type="ORF">SAMN05444408_107108</name>
</gene>
<dbReference type="OrthoDB" id="4380123at2"/>
<accession>A0A1M4Y3X5</accession>
<dbReference type="EMBL" id="FQVO01000007">
    <property type="protein sequence ID" value="SHF00451.1"/>
    <property type="molecule type" value="Genomic_DNA"/>
</dbReference>
<dbReference type="Pfam" id="PF05742">
    <property type="entry name" value="TANGO2"/>
    <property type="match status" value="1"/>
</dbReference>
<dbReference type="RefSeq" id="WP_072884778.1">
    <property type="nucleotide sequence ID" value="NZ_FQVO01000007.1"/>
</dbReference>
<name>A0A1M4Y3X5_9FLAO</name>
<keyword evidence="2" id="KW-1185">Reference proteome</keyword>
<sequence>MCTVSYFKTRDSIIFTSNRDEKKNREKALFPNTLELEDRLLYFPKDKKASGTWFVIDDKGNAAILLNGAFQKHISNPPYKKSRGIVLLDIVKDKNFLHAFQEYDLSGIEPFQLLVFFDKKLMRLLWDGTVKHQFFLNENESHLLSSKTLYNDSIENERQKDFMRFQMGRNIESGEILNFHKKHQIEKEPEIDLSIKEEYITVSITQLIIKQDRIHFAYHDLTENTIQHTKIEKRSLV</sequence>
<proteinExistence type="predicted"/>
<evidence type="ECO:0000313" key="1">
    <source>
        <dbReference type="EMBL" id="SHF00451.1"/>
    </source>
</evidence>
<dbReference type="Proteomes" id="UP000184236">
    <property type="component" value="Unassembled WGS sequence"/>
</dbReference>
<dbReference type="InterPro" id="IPR008551">
    <property type="entry name" value="TANGO2"/>
</dbReference>
<reference evidence="2" key="1">
    <citation type="submission" date="2016-11" db="EMBL/GenBank/DDBJ databases">
        <authorList>
            <person name="Varghese N."/>
            <person name="Submissions S."/>
        </authorList>
    </citation>
    <scope>NUCLEOTIDE SEQUENCE [LARGE SCALE GENOMIC DNA]</scope>
    <source>
        <strain evidence="2">DSM 26898</strain>
    </source>
</reference>
<evidence type="ECO:0000313" key="2">
    <source>
        <dbReference type="Proteomes" id="UP000184236"/>
    </source>
</evidence>
<dbReference type="AlphaFoldDB" id="A0A1M4Y3X5"/>